<feature type="compositionally biased region" description="Basic and acidic residues" evidence="1">
    <location>
        <begin position="48"/>
        <end position="61"/>
    </location>
</feature>
<name>A0ABT4AEE5_9BACT</name>
<accession>A0ABT4AEE5</accession>
<feature type="compositionally biased region" description="Acidic residues" evidence="1">
    <location>
        <begin position="91"/>
        <end position="103"/>
    </location>
</feature>
<feature type="region of interest" description="Disordered" evidence="1">
    <location>
        <begin position="30"/>
        <end position="103"/>
    </location>
</feature>
<comment type="caution">
    <text evidence="2">The sequence shown here is derived from an EMBL/GenBank/DDBJ whole genome shotgun (WGS) entry which is preliminary data.</text>
</comment>
<evidence type="ECO:0000313" key="3">
    <source>
        <dbReference type="Proteomes" id="UP001207654"/>
    </source>
</evidence>
<proteinExistence type="predicted"/>
<dbReference type="RefSeq" id="WP_267538737.1">
    <property type="nucleotide sequence ID" value="NZ_JAPNKA010000001.1"/>
</dbReference>
<protein>
    <recommendedName>
        <fullName evidence="4">Latency associated antigen</fullName>
    </recommendedName>
</protein>
<evidence type="ECO:0008006" key="4">
    <source>
        <dbReference type="Google" id="ProtNLM"/>
    </source>
</evidence>
<dbReference type="EMBL" id="JAPNKA010000001">
    <property type="protein sequence ID" value="MCY1080056.1"/>
    <property type="molecule type" value="Genomic_DNA"/>
</dbReference>
<reference evidence="2 3" key="1">
    <citation type="submission" date="2022-11" db="EMBL/GenBank/DDBJ databases">
        <title>Minimal conservation of predation-associated metabolite biosynthetic gene clusters underscores biosynthetic potential of Myxococcota including descriptions for ten novel species: Archangium lansinium sp. nov., Myxococcus landrumus sp. nov., Nannocystis bai.</title>
        <authorList>
            <person name="Ahearne A."/>
            <person name="Stevens C."/>
            <person name="Phillips K."/>
        </authorList>
    </citation>
    <scope>NUCLEOTIDE SEQUENCE [LARGE SCALE GENOMIC DNA]</scope>
    <source>
        <strain evidence="2 3">MIWBW</strain>
    </source>
</reference>
<sequence>MVWQGRKGLALAGLLGALGLIVGCEERRPGEVREEARKAGQAVDEAAQETRKAAEEARETTQEAIEGFEEGLGGSGQSGDAGIGDQPGVIDDGEGPLEENERR</sequence>
<gene>
    <name evidence="2" type="ORF">OV287_36955</name>
</gene>
<evidence type="ECO:0000313" key="2">
    <source>
        <dbReference type="EMBL" id="MCY1080056.1"/>
    </source>
</evidence>
<dbReference type="Proteomes" id="UP001207654">
    <property type="component" value="Unassembled WGS sequence"/>
</dbReference>
<feature type="compositionally biased region" description="Gly residues" evidence="1">
    <location>
        <begin position="70"/>
        <end position="82"/>
    </location>
</feature>
<evidence type="ECO:0000256" key="1">
    <source>
        <dbReference type="SAM" id="MobiDB-lite"/>
    </source>
</evidence>
<dbReference type="PROSITE" id="PS51257">
    <property type="entry name" value="PROKAR_LIPOPROTEIN"/>
    <property type="match status" value="1"/>
</dbReference>
<organism evidence="2 3">
    <name type="scientific">Archangium lansingense</name>
    <dbReference type="NCBI Taxonomy" id="2995310"/>
    <lineage>
        <taxon>Bacteria</taxon>
        <taxon>Pseudomonadati</taxon>
        <taxon>Myxococcota</taxon>
        <taxon>Myxococcia</taxon>
        <taxon>Myxococcales</taxon>
        <taxon>Cystobacterineae</taxon>
        <taxon>Archangiaceae</taxon>
        <taxon>Archangium</taxon>
    </lineage>
</organism>
<keyword evidence="3" id="KW-1185">Reference proteome</keyword>